<gene>
    <name evidence="3" type="ORF">CXQ85_001702</name>
</gene>
<dbReference type="Pfam" id="PF04041">
    <property type="entry name" value="Glyco_hydro_130"/>
    <property type="match status" value="1"/>
</dbReference>
<dbReference type="SUPFAM" id="SSF75005">
    <property type="entry name" value="Arabinanase/levansucrase/invertase"/>
    <property type="match status" value="1"/>
</dbReference>
<dbReference type="GO" id="GO:0016757">
    <property type="term" value="F:glycosyltransferase activity"/>
    <property type="evidence" value="ECO:0007669"/>
    <property type="project" value="UniProtKB-KW"/>
</dbReference>
<keyword evidence="2" id="KW-0808">Transferase</keyword>
<dbReference type="CDD" id="cd18610">
    <property type="entry name" value="GH130_BT3780-like"/>
    <property type="match status" value="1"/>
</dbReference>
<dbReference type="STRING" id="45357.A0A2V1AQ63"/>
<dbReference type="Proteomes" id="UP000244309">
    <property type="component" value="Unassembled WGS sequence"/>
</dbReference>
<organism evidence="3 4">
    <name type="scientific">Candidozyma haemuli</name>
    <dbReference type="NCBI Taxonomy" id="45357"/>
    <lineage>
        <taxon>Eukaryota</taxon>
        <taxon>Fungi</taxon>
        <taxon>Dikarya</taxon>
        <taxon>Ascomycota</taxon>
        <taxon>Saccharomycotina</taxon>
        <taxon>Pichiomycetes</taxon>
        <taxon>Metschnikowiaceae</taxon>
        <taxon>Candidozyma</taxon>
    </lineage>
</organism>
<dbReference type="InterPro" id="IPR007184">
    <property type="entry name" value="Mannoside_phosphorylase"/>
</dbReference>
<evidence type="ECO:0008006" key="5">
    <source>
        <dbReference type="Google" id="ProtNLM"/>
    </source>
</evidence>
<dbReference type="OrthoDB" id="21615at2759"/>
<keyword evidence="1" id="KW-0328">Glycosyltransferase</keyword>
<dbReference type="Gene3D" id="2.115.10.20">
    <property type="entry name" value="Glycosyl hydrolase domain, family 43"/>
    <property type="match status" value="1"/>
</dbReference>
<dbReference type="PIRSF" id="PIRSF016202">
    <property type="entry name" value="PH1107"/>
    <property type="match status" value="1"/>
</dbReference>
<proteinExistence type="predicted"/>
<dbReference type="PANTHER" id="PTHR34106:SF5">
    <property type="entry name" value="GLYCOSIDASE"/>
    <property type="match status" value="1"/>
</dbReference>
<dbReference type="VEuPathDB" id="FungiDB:CXQ85_001702"/>
<accession>A0A2V1AQ63</accession>
<dbReference type="GeneID" id="37007033"/>
<dbReference type="RefSeq" id="XP_025340865.1">
    <property type="nucleotide sequence ID" value="XM_025485400.1"/>
</dbReference>
<dbReference type="EMBL" id="PKFO01000003">
    <property type="protein sequence ID" value="PVH19925.1"/>
    <property type="molecule type" value="Genomic_DNA"/>
</dbReference>
<evidence type="ECO:0000313" key="4">
    <source>
        <dbReference type="Proteomes" id="UP000244309"/>
    </source>
</evidence>
<keyword evidence="4" id="KW-1185">Reference proteome</keyword>
<name>A0A2V1AQ63_9ASCO</name>
<comment type="caution">
    <text evidence="3">The sequence shown here is derived from an EMBL/GenBank/DDBJ whole genome shotgun (WGS) entry which is preliminary data.</text>
</comment>
<dbReference type="AlphaFoldDB" id="A0A2V1AQ63"/>
<sequence length="348" mass="39622">MVSIPIIGPDTPSGDKHYKTPKAFPIGPHFKRYEHNPILTPNPDNEWEAAYVYNATAIVVDEYVFLLYRAQNKARTSSVGLAWSKDGYNFRRYYKPVLYPTEKWEERGGCEDPRIVRDPVSKKFIMTYTAYDGAHARLCVAESFDLFHWKKHPPIIKDDNFDEVANALDGSHFIRRAWSKSGAVFVDKHKDGKYYMIWGESGFYLATSPDLVHWEITSNNYSSAVFTTGKFNWQDRLIEPGPAPIKIDTGNRHQNYYILFYNSSTIGGGPYPKATYTISQMLIDYDNLKDGPLARLEKPVLVPEDASEVTGQVDKVVFTEGVVQFKGQWFLYFGQGDSKLGVATCPAY</sequence>
<dbReference type="InterPro" id="IPR023296">
    <property type="entry name" value="Glyco_hydro_beta-prop_sf"/>
</dbReference>
<protein>
    <recommendedName>
        <fullName evidence="5">Glycosyl hydrolase family 32 N-terminal domain-containing protein</fullName>
    </recommendedName>
</protein>
<reference evidence="3 4" key="1">
    <citation type="submission" date="2017-12" db="EMBL/GenBank/DDBJ databases">
        <title>Genome Sequence of a Multidrug-Resistant Candida haemulonii Isolate from a Patient with Chronic Leg Ulcers in Israel.</title>
        <authorList>
            <person name="Chow N.A."/>
            <person name="Gade L."/>
            <person name="Batra D."/>
            <person name="Rowe L.A."/>
            <person name="Ben-Ami R."/>
            <person name="Loparev V.N."/>
            <person name="Litvintseva A.P."/>
        </authorList>
    </citation>
    <scope>NUCLEOTIDE SEQUENCE [LARGE SCALE GENOMIC DNA]</scope>
    <source>
        <strain evidence="3 4">B11899</strain>
    </source>
</reference>
<evidence type="ECO:0000256" key="1">
    <source>
        <dbReference type="ARBA" id="ARBA00022676"/>
    </source>
</evidence>
<evidence type="ECO:0000256" key="2">
    <source>
        <dbReference type="ARBA" id="ARBA00022679"/>
    </source>
</evidence>
<evidence type="ECO:0000313" key="3">
    <source>
        <dbReference type="EMBL" id="PVH19925.1"/>
    </source>
</evidence>
<dbReference type="PANTHER" id="PTHR34106">
    <property type="entry name" value="GLYCOSIDASE"/>
    <property type="match status" value="1"/>
</dbReference>